<comment type="caution">
    <text evidence="2">The sequence shown here is derived from an EMBL/GenBank/DDBJ whole genome shotgun (WGS) entry which is preliminary data.</text>
</comment>
<evidence type="ECO:0008006" key="4">
    <source>
        <dbReference type="Google" id="ProtNLM"/>
    </source>
</evidence>
<dbReference type="Proteomes" id="UP001524586">
    <property type="component" value="Unassembled WGS sequence"/>
</dbReference>
<keyword evidence="1" id="KW-0812">Transmembrane</keyword>
<keyword evidence="1" id="KW-0472">Membrane</keyword>
<sequence length="79" mass="7385">MSYDTTDDNAKIAGVTAGAATTTGIGALVTGASAAEMTTILATAGSLVGGGMGAGVVVVAAAPLAVAGVVYGAWKLLTD</sequence>
<protein>
    <recommendedName>
        <fullName evidence="4">Bacteriocin</fullName>
    </recommendedName>
</protein>
<accession>A0ABT1U6M7</accession>
<proteinExistence type="predicted"/>
<feature type="transmembrane region" description="Helical" evidence="1">
    <location>
        <begin position="47"/>
        <end position="74"/>
    </location>
</feature>
<gene>
    <name evidence="2" type="ORF">NP596_13510</name>
</gene>
<evidence type="ECO:0000256" key="1">
    <source>
        <dbReference type="SAM" id="Phobius"/>
    </source>
</evidence>
<reference evidence="2 3" key="1">
    <citation type="submission" date="2022-07" db="EMBL/GenBank/DDBJ databases">
        <title>Methylomonas rivi sp. nov., Methylomonas rosea sp. nov., Methylomonas aureus sp. nov. and Methylomonas subterranea sp. nov., four novel methanotrophs isolated from a freshwater creek and the deep terrestrial subsurface.</title>
        <authorList>
            <person name="Abin C."/>
            <person name="Sankaranarayanan K."/>
            <person name="Garner C."/>
            <person name="Sindelar R."/>
            <person name="Kotary K."/>
            <person name="Garner R."/>
            <person name="Barclay S."/>
            <person name="Lawson P."/>
            <person name="Krumholz L."/>
        </authorList>
    </citation>
    <scope>NUCLEOTIDE SEQUENCE [LARGE SCALE GENOMIC DNA]</scope>
    <source>
        <strain evidence="2 3">WSC-6</strain>
    </source>
</reference>
<feature type="transmembrane region" description="Helical" evidence="1">
    <location>
        <begin position="12"/>
        <end position="35"/>
    </location>
</feature>
<keyword evidence="1" id="KW-1133">Transmembrane helix</keyword>
<keyword evidence="3" id="KW-1185">Reference proteome</keyword>
<name>A0ABT1U6M7_9GAMM</name>
<dbReference type="EMBL" id="JANIBK010000075">
    <property type="protein sequence ID" value="MCQ8129475.1"/>
    <property type="molecule type" value="Genomic_DNA"/>
</dbReference>
<dbReference type="RefSeq" id="WP_256615906.1">
    <property type="nucleotide sequence ID" value="NZ_JANIBK010000075.1"/>
</dbReference>
<evidence type="ECO:0000313" key="3">
    <source>
        <dbReference type="Proteomes" id="UP001524586"/>
    </source>
</evidence>
<organism evidence="2 3">
    <name type="scientific">Methylomonas rivi</name>
    <dbReference type="NCBI Taxonomy" id="2952226"/>
    <lineage>
        <taxon>Bacteria</taxon>
        <taxon>Pseudomonadati</taxon>
        <taxon>Pseudomonadota</taxon>
        <taxon>Gammaproteobacteria</taxon>
        <taxon>Methylococcales</taxon>
        <taxon>Methylococcaceae</taxon>
        <taxon>Methylomonas</taxon>
    </lineage>
</organism>
<evidence type="ECO:0000313" key="2">
    <source>
        <dbReference type="EMBL" id="MCQ8129475.1"/>
    </source>
</evidence>